<dbReference type="Proteomes" id="UP001501710">
    <property type="component" value="Unassembled WGS sequence"/>
</dbReference>
<dbReference type="PANTHER" id="PTHR47572:SF4">
    <property type="entry name" value="LACTONASE DRP35"/>
    <property type="match status" value="1"/>
</dbReference>
<proteinExistence type="inferred from homology"/>
<reference evidence="6" key="1">
    <citation type="journal article" date="2019" name="Int. J. Syst. Evol. Microbiol.">
        <title>The Global Catalogue of Microorganisms (GCM) 10K type strain sequencing project: providing services to taxonomists for standard genome sequencing and annotation.</title>
        <authorList>
            <consortium name="The Broad Institute Genomics Platform"/>
            <consortium name="The Broad Institute Genome Sequencing Center for Infectious Disease"/>
            <person name="Wu L."/>
            <person name="Ma J."/>
        </authorList>
    </citation>
    <scope>NUCLEOTIDE SEQUENCE [LARGE SCALE GENOMIC DNA]</scope>
    <source>
        <strain evidence="6">JCM 17440</strain>
    </source>
</reference>
<comment type="similarity">
    <text evidence="1">Belongs to the SMP-30/CGR1 family.</text>
</comment>
<dbReference type="PANTHER" id="PTHR47572">
    <property type="entry name" value="LIPOPROTEIN-RELATED"/>
    <property type="match status" value="1"/>
</dbReference>
<dbReference type="InterPro" id="IPR013658">
    <property type="entry name" value="SGL"/>
</dbReference>
<gene>
    <name evidence="5" type="ORF">GCM10022254_46110</name>
</gene>
<organism evidence="5 6">
    <name type="scientific">Actinomadura meridiana</name>
    <dbReference type="NCBI Taxonomy" id="559626"/>
    <lineage>
        <taxon>Bacteria</taxon>
        <taxon>Bacillati</taxon>
        <taxon>Actinomycetota</taxon>
        <taxon>Actinomycetes</taxon>
        <taxon>Streptosporangiales</taxon>
        <taxon>Thermomonosporaceae</taxon>
        <taxon>Actinomadura</taxon>
    </lineage>
</organism>
<dbReference type="InterPro" id="IPR011042">
    <property type="entry name" value="6-blade_b-propeller_TolB-like"/>
</dbReference>
<dbReference type="Pfam" id="PF08450">
    <property type="entry name" value="SGL"/>
    <property type="match status" value="1"/>
</dbReference>
<evidence type="ECO:0000256" key="1">
    <source>
        <dbReference type="ARBA" id="ARBA00008853"/>
    </source>
</evidence>
<keyword evidence="6" id="KW-1185">Reference proteome</keyword>
<keyword evidence="2" id="KW-0378">Hydrolase</keyword>
<dbReference type="Gene3D" id="2.120.10.30">
    <property type="entry name" value="TolB, C-terminal domain"/>
    <property type="match status" value="1"/>
</dbReference>
<dbReference type="InterPro" id="IPR051262">
    <property type="entry name" value="SMP-30/CGR1_Lactonase"/>
</dbReference>
<feature type="region of interest" description="Disordered" evidence="3">
    <location>
        <begin position="128"/>
        <end position="148"/>
    </location>
</feature>
<accession>A0ABP8CA73</accession>
<evidence type="ECO:0000259" key="4">
    <source>
        <dbReference type="Pfam" id="PF08450"/>
    </source>
</evidence>
<dbReference type="EMBL" id="BAABAS010000015">
    <property type="protein sequence ID" value="GAA4236451.1"/>
    <property type="molecule type" value="Genomic_DNA"/>
</dbReference>
<evidence type="ECO:0000313" key="6">
    <source>
        <dbReference type="Proteomes" id="UP001501710"/>
    </source>
</evidence>
<name>A0ABP8CA73_9ACTN</name>
<comment type="caution">
    <text evidence="5">The sequence shown here is derived from an EMBL/GenBank/DDBJ whole genome shotgun (WGS) entry which is preliminary data.</text>
</comment>
<feature type="compositionally biased region" description="Gly residues" evidence="3">
    <location>
        <begin position="132"/>
        <end position="142"/>
    </location>
</feature>
<protein>
    <submittedName>
        <fullName evidence="5">SMP-30/gluconolactonase/LRE family protein</fullName>
    </submittedName>
</protein>
<feature type="domain" description="SMP-30/Gluconolactonase/LRE-like region" evidence="4">
    <location>
        <begin position="15"/>
        <end position="265"/>
    </location>
</feature>
<sequence>MGEVRTLLDGRGLVESPRWHDGRLYFSDWSAGEVVAIDLDGRTEVVARVRSLPLCTAFLPDGQLLIVSSTDGRLLRRDDAGNLSVHAELGGTGWNDIALDGRGNAYVNRMGFDLASGEPVKPGGVSLAPMDGGQGRSGGRGGSSPHRGRVREVADDILFPNGMAVTPDDSTLIVADSYRHCLVAFDIGPDGDLTGRRVWADLGDGTPDGICLDEEGAVWYADVPNKRCVRVAEGGAVLHTVTLDRGGFACALGGPDGRTLFIVAADFLGMAGEVVTPGSGQVLVTQVDVPGVGRP</sequence>
<dbReference type="RefSeq" id="WP_344899942.1">
    <property type="nucleotide sequence ID" value="NZ_BAABAS010000015.1"/>
</dbReference>
<evidence type="ECO:0000313" key="5">
    <source>
        <dbReference type="EMBL" id="GAA4236451.1"/>
    </source>
</evidence>
<evidence type="ECO:0000256" key="3">
    <source>
        <dbReference type="SAM" id="MobiDB-lite"/>
    </source>
</evidence>
<dbReference type="SUPFAM" id="SSF63829">
    <property type="entry name" value="Calcium-dependent phosphotriesterase"/>
    <property type="match status" value="1"/>
</dbReference>
<evidence type="ECO:0000256" key="2">
    <source>
        <dbReference type="ARBA" id="ARBA00022801"/>
    </source>
</evidence>
<dbReference type="InterPro" id="IPR005511">
    <property type="entry name" value="SMP-30"/>
</dbReference>
<dbReference type="PRINTS" id="PR01790">
    <property type="entry name" value="SMP30FAMILY"/>
</dbReference>